<evidence type="ECO:0000256" key="1">
    <source>
        <dbReference type="ARBA" id="ARBA00004123"/>
    </source>
</evidence>
<dbReference type="InterPro" id="IPR003656">
    <property type="entry name" value="Znf_BED"/>
</dbReference>
<dbReference type="GO" id="GO:0003677">
    <property type="term" value="F:DNA binding"/>
    <property type="evidence" value="ECO:0007669"/>
    <property type="project" value="InterPro"/>
</dbReference>
<dbReference type="Pfam" id="PF02892">
    <property type="entry name" value="zf-BED"/>
    <property type="match status" value="2"/>
</dbReference>
<dbReference type="GO" id="GO:0005634">
    <property type="term" value="C:nucleus"/>
    <property type="evidence" value="ECO:0007669"/>
    <property type="project" value="UniProtKB-SubCell"/>
</dbReference>
<comment type="subcellular location">
    <subcellularLocation>
        <location evidence="1">Nucleus</location>
    </subcellularLocation>
</comment>
<evidence type="ECO:0000313" key="11">
    <source>
        <dbReference type="EnsemblMetazoa" id="ACHR007097-PA"/>
    </source>
</evidence>
<feature type="compositionally biased region" description="Polar residues" evidence="9">
    <location>
        <begin position="71"/>
        <end position="86"/>
    </location>
</feature>
<evidence type="ECO:0000256" key="7">
    <source>
        <dbReference type="ARBA" id="ARBA00023242"/>
    </source>
</evidence>
<dbReference type="PANTHER" id="PTHR46481:SF10">
    <property type="entry name" value="ZINC FINGER BED DOMAIN-CONTAINING PROTEIN 39"/>
    <property type="match status" value="1"/>
</dbReference>
<feature type="domain" description="BED-type" evidence="10">
    <location>
        <begin position="111"/>
        <end position="160"/>
    </location>
</feature>
<dbReference type="VEuPathDB" id="VectorBase:ACHR007097"/>
<accession>A0A182K8L1</accession>
<keyword evidence="2" id="KW-0479">Metal-binding</keyword>
<feature type="region of interest" description="Disordered" evidence="9">
    <location>
        <begin position="56"/>
        <end position="86"/>
    </location>
</feature>
<evidence type="ECO:0000256" key="5">
    <source>
        <dbReference type="ARBA" id="ARBA00023015"/>
    </source>
</evidence>
<dbReference type="PROSITE" id="PS50808">
    <property type="entry name" value="ZF_BED"/>
    <property type="match status" value="2"/>
</dbReference>
<reference evidence="12" key="1">
    <citation type="submission" date="2013-03" db="EMBL/GenBank/DDBJ databases">
        <title>The Genome Sequence of Anopheles christyi ACHKN1017.</title>
        <authorList>
            <consortium name="The Broad Institute Genomics Platform"/>
            <person name="Neafsey D.E."/>
            <person name="Besansky N."/>
            <person name="Walker B."/>
            <person name="Young S.K."/>
            <person name="Zeng Q."/>
            <person name="Gargeya S."/>
            <person name="Fitzgerald M."/>
            <person name="Haas B."/>
            <person name="Abouelleil A."/>
            <person name="Allen A.W."/>
            <person name="Alvarado L."/>
            <person name="Arachchi H.M."/>
            <person name="Berlin A.M."/>
            <person name="Chapman S.B."/>
            <person name="Gainer-Dewar J."/>
            <person name="Goldberg J."/>
            <person name="Griggs A."/>
            <person name="Gujja S."/>
            <person name="Hansen M."/>
            <person name="Howarth C."/>
            <person name="Imamovic A."/>
            <person name="Ireland A."/>
            <person name="Larimer J."/>
            <person name="McCowan C."/>
            <person name="Murphy C."/>
            <person name="Pearson M."/>
            <person name="Poon T.W."/>
            <person name="Priest M."/>
            <person name="Roberts A."/>
            <person name="Saif S."/>
            <person name="Shea T."/>
            <person name="Sisk P."/>
            <person name="Sykes S."/>
            <person name="Wortman J."/>
            <person name="Nusbaum C."/>
            <person name="Birren B."/>
        </authorList>
    </citation>
    <scope>NUCLEOTIDE SEQUENCE [LARGE SCALE GENOMIC DNA]</scope>
    <source>
        <strain evidence="12">ACHKN1017</strain>
    </source>
</reference>
<dbReference type="InterPro" id="IPR012337">
    <property type="entry name" value="RNaseH-like_sf"/>
</dbReference>
<evidence type="ECO:0000256" key="2">
    <source>
        <dbReference type="ARBA" id="ARBA00022723"/>
    </source>
</evidence>
<dbReference type="PANTHER" id="PTHR46481">
    <property type="entry name" value="ZINC FINGER BED DOMAIN-CONTAINING PROTEIN 4"/>
    <property type="match status" value="1"/>
</dbReference>
<evidence type="ECO:0000256" key="8">
    <source>
        <dbReference type="PROSITE-ProRule" id="PRU00027"/>
    </source>
</evidence>
<dbReference type="Proteomes" id="UP000075881">
    <property type="component" value="Unassembled WGS sequence"/>
</dbReference>
<evidence type="ECO:0000256" key="9">
    <source>
        <dbReference type="SAM" id="MobiDB-lite"/>
    </source>
</evidence>
<evidence type="ECO:0000313" key="12">
    <source>
        <dbReference type="Proteomes" id="UP000075881"/>
    </source>
</evidence>
<dbReference type="InterPro" id="IPR036236">
    <property type="entry name" value="Znf_C2H2_sf"/>
</dbReference>
<dbReference type="SMART" id="SM00614">
    <property type="entry name" value="ZnF_BED"/>
    <property type="match status" value="2"/>
</dbReference>
<protein>
    <recommendedName>
        <fullName evidence="10">BED-type domain-containing protein</fullName>
    </recommendedName>
</protein>
<keyword evidence="12" id="KW-1185">Reference proteome</keyword>
<evidence type="ECO:0000256" key="3">
    <source>
        <dbReference type="ARBA" id="ARBA00022771"/>
    </source>
</evidence>
<organism evidence="11 12">
    <name type="scientific">Anopheles christyi</name>
    <dbReference type="NCBI Taxonomy" id="43041"/>
    <lineage>
        <taxon>Eukaryota</taxon>
        <taxon>Metazoa</taxon>
        <taxon>Ecdysozoa</taxon>
        <taxon>Arthropoda</taxon>
        <taxon>Hexapoda</taxon>
        <taxon>Insecta</taxon>
        <taxon>Pterygota</taxon>
        <taxon>Neoptera</taxon>
        <taxon>Endopterygota</taxon>
        <taxon>Diptera</taxon>
        <taxon>Nematocera</taxon>
        <taxon>Culicoidea</taxon>
        <taxon>Culicidae</taxon>
        <taxon>Anophelinae</taxon>
        <taxon>Anopheles</taxon>
    </lineage>
</organism>
<dbReference type="GO" id="GO:0008270">
    <property type="term" value="F:zinc ion binding"/>
    <property type="evidence" value="ECO:0007669"/>
    <property type="project" value="UniProtKB-KW"/>
</dbReference>
<dbReference type="InterPro" id="IPR052035">
    <property type="entry name" value="ZnF_BED_domain_contain"/>
</dbReference>
<feature type="domain" description="BED-type" evidence="10">
    <location>
        <begin position="6"/>
        <end position="56"/>
    </location>
</feature>
<reference evidence="11" key="2">
    <citation type="submission" date="2020-05" db="UniProtKB">
        <authorList>
            <consortium name="EnsemblMetazoa"/>
        </authorList>
    </citation>
    <scope>IDENTIFICATION</scope>
    <source>
        <strain evidence="11">ACHKN1017</strain>
    </source>
</reference>
<keyword evidence="4" id="KW-0862">Zinc</keyword>
<dbReference type="STRING" id="43041.A0A182K8L1"/>
<dbReference type="EnsemblMetazoa" id="ACHR007097-RA">
    <property type="protein sequence ID" value="ACHR007097-PA"/>
    <property type="gene ID" value="ACHR007097"/>
</dbReference>
<keyword evidence="3 8" id="KW-0863">Zinc-finger</keyword>
<keyword evidence="7" id="KW-0539">Nucleus</keyword>
<name>A0A182K8L1_9DIPT</name>
<dbReference type="AlphaFoldDB" id="A0A182K8L1"/>
<dbReference type="GO" id="GO:0009791">
    <property type="term" value="P:post-embryonic development"/>
    <property type="evidence" value="ECO:0007669"/>
    <property type="project" value="UniProtKB-ARBA"/>
</dbReference>
<evidence type="ECO:0000256" key="6">
    <source>
        <dbReference type="ARBA" id="ARBA00023163"/>
    </source>
</evidence>
<sequence length="337" mass="37911">MSRLGRMISSVWNHFERLGDRAKCHHCQNTFSFSTGSTANLKRHLARKHPMDPLEETLSEAVESEPGSPGDENQTFNDGDQTWTDGNQTWDDGIEESMLLTEELGNNARNKLVSNVWNHFERDGSSAKCLHCYKLLTYTGSTSNLRKHIYRQHPSFTLTLGKAAPTRQFEMSSKYDFKCGLLRQTYETLQKNVKGELAAARAISLGVNSAESTHNETVFSVTSYFIDQDGKLSNALLDFAPFLESDTEENIAAHIREVMKVFEIEGKVDSIVTDNVSNLTLAARSLNIPHVTCFIHSLDPVVLSALKNTIQSTIDEVRHVVAQFRRSTKARNELRDV</sequence>
<proteinExistence type="predicted"/>
<keyword evidence="6" id="KW-0804">Transcription</keyword>
<dbReference type="SUPFAM" id="SSF57667">
    <property type="entry name" value="beta-beta-alpha zinc fingers"/>
    <property type="match status" value="2"/>
</dbReference>
<evidence type="ECO:0000256" key="4">
    <source>
        <dbReference type="ARBA" id="ARBA00022833"/>
    </source>
</evidence>
<keyword evidence="5" id="KW-0805">Transcription regulation</keyword>
<evidence type="ECO:0000259" key="10">
    <source>
        <dbReference type="PROSITE" id="PS50808"/>
    </source>
</evidence>
<dbReference type="SUPFAM" id="SSF53098">
    <property type="entry name" value="Ribonuclease H-like"/>
    <property type="match status" value="1"/>
</dbReference>